<dbReference type="GO" id="GO:0006508">
    <property type="term" value="P:proteolysis"/>
    <property type="evidence" value="ECO:0007669"/>
    <property type="project" value="UniProtKB-KW"/>
</dbReference>
<dbReference type="InterPro" id="IPR009003">
    <property type="entry name" value="Peptidase_S1_PA"/>
</dbReference>
<dbReference type="InterPro" id="IPR001478">
    <property type="entry name" value="PDZ"/>
</dbReference>
<dbReference type="InterPro" id="IPR036034">
    <property type="entry name" value="PDZ_sf"/>
</dbReference>
<dbReference type="InterPro" id="IPR051201">
    <property type="entry name" value="Chloro_Bact_Ser_Proteases"/>
</dbReference>
<dbReference type="OrthoDB" id="248175at2"/>
<evidence type="ECO:0000313" key="4">
    <source>
        <dbReference type="EMBL" id="QDV25549.1"/>
    </source>
</evidence>
<dbReference type="PANTHER" id="PTHR43343">
    <property type="entry name" value="PEPTIDASE S12"/>
    <property type="match status" value="1"/>
</dbReference>
<dbReference type="SUPFAM" id="SSF50156">
    <property type="entry name" value="PDZ domain-like"/>
    <property type="match status" value="1"/>
</dbReference>
<dbReference type="Gene3D" id="2.30.42.10">
    <property type="match status" value="1"/>
</dbReference>
<dbReference type="GO" id="GO:0004252">
    <property type="term" value="F:serine-type endopeptidase activity"/>
    <property type="evidence" value="ECO:0007669"/>
    <property type="project" value="InterPro"/>
</dbReference>
<keyword evidence="2 4" id="KW-0378">Hydrolase</keyword>
<dbReference type="AlphaFoldDB" id="A0A518GAF7"/>
<gene>
    <name evidence="4" type="primary">mucD_5</name>
    <name evidence="4" type="ORF">Q31a_38750</name>
</gene>
<keyword evidence="5" id="KW-1185">Reference proteome</keyword>
<dbReference type="EC" id="3.4.21.107" evidence="4"/>
<reference evidence="4 5" key="1">
    <citation type="submission" date="2019-02" db="EMBL/GenBank/DDBJ databases">
        <title>Deep-cultivation of Planctomycetes and their phenomic and genomic characterization uncovers novel biology.</title>
        <authorList>
            <person name="Wiegand S."/>
            <person name="Jogler M."/>
            <person name="Boedeker C."/>
            <person name="Pinto D."/>
            <person name="Vollmers J."/>
            <person name="Rivas-Marin E."/>
            <person name="Kohn T."/>
            <person name="Peeters S.H."/>
            <person name="Heuer A."/>
            <person name="Rast P."/>
            <person name="Oberbeckmann S."/>
            <person name="Bunk B."/>
            <person name="Jeske O."/>
            <person name="Meyerdierks A."/>
            <person name="Storesund J.E."/>
            <person name="Kallscheuer N."/>
            <person name="Luecker S."/>
            <person name="Lage O.M."/>
            <person name="Pohl T."/>
            <person name="Merkel B.J."/>
            <person name="Hornburger P."/>
            <person name="Mueller R.-W."/>
            <person name="Bruemmer F."/>
            <person name="Labrenz M."/>
            <person name="Spormann A.M."/>
            <person name="Op den Camp H."/>
            <person name="Overmann J."/>
            <person name="Amann R."/>
            <person name="Jetten M.S.M."/>
            <person name="Mascher T."/>
            <person name="Medema M.H."/>
            <person name="Devos D.P."/>
            <person name="Kaster A.-K."/>
            <person name="Ovreas L."/>
            <person name="Rohde M."/>
            <person name="Galperin M.Y."/>
            <person name="Jogler C."/>
        </authorList>
    </citation>
    <scope>NUCLEOTIDE SEQUENCE [LARGE SCALE GENOMIC DNA]</scope>
    <source>
        <strain evidence="4 5">Q31a</strain>
    </source>
</reference>
<accession>A0A518GAF7</accession>
<sequence>MSRPSRAEMLACLATGIALLALIWSSSRESAAPLASQTKDSPPRELAATAASLLTLSEGAAQLVETAAKSVVRVDVTLDARLVQSNELETYFGRLPQETIGSGIVLDTDLVLTNYHVVRLSDSITVSGQGAPRRPATLLGFDPLTDLAVLKVANLTLPALKWGDSDEVSSGHLVWAIGSPYGLDQSVSMGVVSSTNRPTLLDSPFQDFLQSDVSINPGNSGGPLIDAQGAVIGINTAIAGDSFAGISFALPSNTAKSVFKQLQQHGEMPRGWLGFQLSNVTRSRAAVAGLDSLQGAYVESLVSEGESPAKQAGILVGDICVSFNGWEVTGPLGLIRQIASTPIDTTVKLRVWRRGQELELDVQVLPRP</sequence>
<dbReference type="Gene3D" id="2.40.10.120">
    <property type="match status" value="1"/>
</dbReference>
<keyword evidence="1 4" id="KW-0645">Protease</keyword>
<dbReference type="PRINTS" id="PR00834">
    <property type="entry name" value="PROTEASES2C"/>
</dbReference>
<dbReference type="InterPro" id="IPR001940">
    <property type="entry name" value="Peptidase_S1C"/>
</dbReference>
<dbReference type="PANTHER" id="PTHR43343:SF3">
    <property type="entry name" value="PROTEASE DO-LIKE 8, CHLOROPLASTIC"/>
    <property type="match status" value="1"/>
</dbReference>
<evidence type="ECO:0000256" key="2">
    <source>
        <dbReference type="ARBA" id="ARBA00022801"/>
    </source>
</evidence>
<organism evidence="4 5">
    <name type="scientific">Aureliella helgolandensis</name>
    <dbReference type="NCBI Taxonomy" id="2527968"/>
    <lineage>
        <taxon>Bacteria</taxon>
        <taxon>Pseudomonadati</taxon>
        <taxon>Planctomycetota</taxon>
        <taxon>Planctomycetia</taxon>
        <taxon>Pirellulales</taxon>
        <taxon>Pirellulaceae</taxon>
        <taxon>Aureliella</taxon>
    </lineage>
</organism>
<feature type="domain" description="PDZ" evidence="3">
    <location>
        <begin position="271"/>
        <end position="355"/>
    </location>
</feature>
<evidence type="ECO:0000259" key="3">
    <source>
        <dbReference type="SMART" id="SM00228"/>
    </source>
</evidence>
<protein>
    <submittedName>
        <fullName evidence="4">Putative periplasmic serine endoprotease DegP-like</fullName>
        <ecNumber evidence="4">3.4.21.107</ecNumber>
    </submittedName>
</protein>
<dbReference type="KEGG" id="ahel:Q31a_38750"/>
<dbReference type="Proteomes" id="UP000318017">
    <property type="component" value="Chromosome"/>
</dbReference>
<evidence type="ECO:0000313" key="5">
    <source>
        <dbReference type="Proteomes" id="UP000318017"/>
    </source>
</evidence>
<name>A0A518GAF7_9BACT</name>
<dbReference type="EMBL" id="CP036298">
    <property type="protein sequence ID" value="QDV25549.1"/>
    <property type="molecule type" value="Genomic_DNA"/>
</dbReference>
<dbReference type="Pfam" id="PF13365">
    <property type="entry name" value="Trypsin_2"/>
    <property type="match status" value="1"/>
</dbReference>
<dbReference type="Pfam" id="PF13180">
    <property type="entry name" value="PDZ_2"/>
    <property type="match status" value="1"/>
</dbReference>
<dbReference type="SUPFAM" id="SSF50494">
    <property type="entry name" value="Trypsin-like serine proteases"/>
    <property type="match status" value="1"/>
</dbReference>
<proteinExistence type="predicted"/>
<dbReference type="SMART" id="SM00228">
    <property type="entry name" value="PDZ"/>
    <property type="match status" value="1"/>
</dbReference>
<evidence type="ECO:0000256" key="1">
    <source>
        <dbReference type="ARBA" id="ARBA00022670"/>
    </source>
</evidence>
<dbReference type="RefSeq" id="WP_145080758.1">
    <property type="nucleotide sequence ID" value="NZ_CP036298.1"/>
</dbReference>